<keyword evidence="3" id="KW-1185">Reference proteome</keyword>
<dbReference type="EMBL" id="BQNB010011013">
    <property type="protein sequence ID" value="GJS84941.1"/>
    <property type="molecule type" value="Genomic_DNA"/>
</dbReference>
<proteinExistence type="predicted"/>
<sequence>MAHPPRLLVVLQWRFSWVSAHSKSKEGEFIIVTEYDATRAVFGYCFSRGQTLLHKACLDIVLAAELEEANQKEGPEVTEAESIVADVDKLFQTTES</sequence>
<feature type="chain" id="PRO_5046813777" evidence="1">
    <location>
        <begin position="21"/>
        <end position="96"/>
    </location>
</feature>
<organism evidence="2 3">
    <name type="scientific">Tanacetum coccineum</name>
    <dbReference type="NCBI Taxonomy" id="301880"/>
    <lineage>
        <taxon>Eukaryota</taxon>
        <taxon>Viridiplantae</taxon>
        <taxon>Streptophyta</taxon>
        <taxon>Embryophyta</taxon>
        <taxon>Tracheophyta</taxon>
        <taxon>Spermatophyta</taxon>
        <taxon>Magnoliopsida</taxon>
        <taxon>eudicotyledons</taxon>
        <taxon>Gunneridae</taxon>
        <taxon>Pentapetalae</taxon>
        <taxon>asterids</taxon>
        <taxon>campanulids</taxon>
        <taxon>Asterales</taxon>
        <taxon>Asteraceae</taxon>
        <taxon>Asteroideae</taxon>
        <taxon>Anthemideae</taxon>
        <taxon>Anthemidinae</taxon>
        <taxon>Tanacetum</taxon>
    </lineage>
</organism>
<reference evidence="2" key="2">
    <citation type="submission" date="2022-01" db="EMBL/GenBank/DDBJ databases">
        <authorList>
            <person name="Yamashiro T."/>
            <person name="Shiraishi A."/>
            <person name="Satake H."/>
            <person name="Nakayama K."/>
        </authorList>
    </citation>
    <scope>NUCLEOTIDE SEQUENCE</scope>
</reference>
<feature type="signal peptide" evidence="1">
    <location>
        <begin position="1"/>
        <end position="20"/>
    </location>
</feature>
<keyword evidence="1" id="KW-0732">Signal</keyword>
<evidence type="ECO:0000256" key="1">
    <source>
        <dbReference type="SAM" id="SignalP"/>
    </source>
</evidence>
<accession>A0ABQ4Z5R6</accession>
<name>A0ABQ4Z5R6_9ASTR</name>
<dbReference type="Proteomes" id="UP001151760">
    <property type="component" value="Unassembled WGS sequence"/>
</dbReference>
<reference evidence="2" key="1">
    <citation type="journal article" date="2022" name="Int. J. Mol. Sci.">
        <title>Draft Genome of Tanacetum Coccineum: Genomic Comparison of Closely Related Tanacetum-Family Plants.</title>
        <authorList>
            <person name="Yamashiro T."/>
            <person name="Shiraishi A."/>
            <person name="Nakayama K."/>
            <person name="Satake H."/>
        </authorList>
    </citation>
    <scope>NUCLEOTIDE SEQUENCE</scope>
</reference>
<gene>
    <name evidence="2" type="ORF">Tco_0751482</name>
</gene>
<evidence type="ECO:0000313" key="2">
    <source>
        <dbReference type="EMBL" id="GJS84941.1"/>
    </source>
</evidence>
<comment type="caution">
    <text evidence="2">The sequence shown here is derived from an EMBL/GenBank/DDBJ whole genome shotgun (WGS) entry which is preliminary data.</text>
</comment>
<protein>
    <submittedName>
        <fullName evidence="2">Uncharacterized protein</fullName>
    </submittedName>
</protein>
<evidence type="ECO:0000313" key="3">
    <source>
        <dbReference type="Proteomes" id="UP001151760"/>
    </source>
</evidence>